<feature type="binding site" description="axial binding residue" evidence="7">
    <location>
        <position position="66"/>
    </location>
    <ligand>
        <name>heme c</name>
        <dbReference type="ChEBI" id="CHEBI:61717"/>
    </ligand>
    <ligandPart>
        <name>Fe</name>
        <dbReference type="ChEBI" id="CHEBI:18248"/>
    </ligandPart>
</feature>
<evidence type="ECO:0000256" key="4">
    <source>
        <dbReference type="ARBA" id="ARBA00022982"/>
    </source>
</evidence>
<dbReference type="PROSITE" id="PS51007">
    <property type="entry name" value="CYTC"/>
    <property type="match status" value="1"/>
</dbReference>
<gene>
    <name evidence="11" type="primary">cccB</name>
    <name evidence="11" type="ORF">GCM10010978_15370</name>
</gene>
<keyword evidence="1" id="KW-0813">Transport</keyword>
<dbReference type="PANTHER" id="PTHR37823">
    <property type="entry name" value="CYTOCHROME C-553-LIKE"/>
    <property type="match status" value="1"/>
</dbReference>
<dbReference type="InterPro" id="IPR012218">
    <property type="entry name" value="Cyt_c_BACSU-c550-type"/>
</dbReference>
<reference evidence="11" key="2">
    <citation type="submission" date="2020-09" db="EMBL/GenBank/DDBJ databases">
        <authorList>
            <person name="Sun Q."/>
            <person name="Zhou Y."/>
        </authorList>
    </citation>
    <scope>NUCLEOTIDE SEQUENCE</scope>
    <source>
        <strain evidence="11">CGMCC 1.12360</strain>
    </source>
</reference>
<evidence type="ECO:0000256" key="2">
    <source>
        <dbReference type="ARBA" id="ARBA00022617"/>
    </source>
</evidence>
<feature type="region of interest" description="Disordered" evidence="8">
    <location>
        <begin position="21"/>
        <end position="51"/>
    </location>
</feature>
<dbReference type="SUPFAM" id="SSF46626">
    <property type="entry name" value="Cytochrome c"/>
    <property type="match status" value="1"/>
</dbReference>
<comment type="PTM">
    <text evidence="6">Binds 1 heme c group covalently per subunit.</text>
</comment>
<dbReference type="PROSITE" id="PS51257">
    <property type="entry name" value="PROKAR_LIPOPROTEIN"/>
    <property type="match status" value="1"/>
</dbReference>
<feature type="binding site" description="covalent" evidence="6">
    <location>
        <position position="65"/>
    </location>
    <ligand>
        <name>heme c</name>
        <dbReference type="ChEBI" id="CHEBI:61717"/>
    </ligand>
</feature>
<dbReference type="GO" id="GO:0009055">
    <property type="term" value="F:electron transfer activity"/>
    <property type="evidence" value="ECO:0007669"/>
    <property type="project" value="InterPro"/>
</dbReference>
<evidence type="ECO:0000256" key="1">
    <source>
        <dbReference type="ARBA" id="ARBA00022448"/>
    </source>
</evidence>
<dbReference type="EMBL" id="BMEV01000023">
    <property type="protein sequence ID" value="GGH75468.1"/>
    <property type="molecule type" value="Genomic_DNA"/>
</dbReference>
<evidence type="ECO:0000313" key="11">
    <source>
        <dbReference type="EMBL" id="GGH75468.1"/>
    </source>
</evidence>
<dbReference type="InterPro" id="IPR009056">
    <property type="entry name" value="Cyt_c-like_dom"/>
</dbReference>
<organism evidence="11 12">
    <name type="scientific">Compostibacillus humi</name>
    <dbReference type="NCBI Taxonomy" id="1245525"/>
    <lineage>
        <taxon>Bacteria</taxon>
        <taxon>Bacillati</taxon>
        <taxon>Bacillota</taxon>
        <taxon>Bacilli</taxon>
        <taxon>Bacillales</taxon>
        <taxon>Bacillaceae</taxon>
        <taxon>Compostibacillus</taxon>
    </lineage>
</organism>
<feature type="domain" description="Cytochrome c" evidence="10">
    <location>
        <begin position="49"/>
        <end position="122"/>
    </location>
</feature>
<name>A0A8J2ZSI8_9BACI</name>
<evidence type="ECO:0000256" key="8">
    <source>
        <dbReference type="SAM" id="MobiDB-lite"/>
    </source>
</evidence>
<dbReference type="Gene3D" id="1.10.760.10">
    <property type="entry name" value="Cytochrome c-like domain"/>
    <property type="match status" value="1"/>
</dbReference>
<reference evidence="11" key="1">
    <citation type="journal article" date="2014" name="Int. J. Syst. Evol. Microbiol.">
        <title>Complete genome sequence of Corynebacterium casei LMG S-19264T (=DSM 44701T), isolated from a smear-ripened cheese.</title>
        <authorList>
            <consortium name="US DOE Joint Genome Institute (JGI-PGF)"/>
            <person name="Walter F."/>
            <person name="Albersmeier A."/>
            <person name="Kalinowski J."/>
            <person name="Ruckert C."/>
        </authorList>
    </citation>
    <scope>NUCLEOTIDE SEQUENCE</scope>
    <source>
        <strain evidence="11">CGMCC 1.12360</strain>
    </source>
</reference>
<evidence type="ECO:0000256" key="5">
    <source>
        <dbReference type="ARBA" id="ARBA00023004"/>
    </source>
</evidence>
<dbReference type="InterPro" id="IPR051811">
    <property type="entry name" value="Cytochrome_c550/c551-like"/>
</dbReference>
<dbReference type="AlphaFoldDB" id="A0A8J2ZSI8"/>
<keyword evidence="3 7" id="KW-0479">Metal-binding</keyword>
<accession>A0A8J2ZSI8</accession>
<feature type="compositionally biased region" description="Acidic residues" evidence="8">
    <location>
        <begin position="24"/>
        <end position="43"/>
    </location>
</feature>
<keyword evidence="9" id="KW-0732">Signal</keyword>
<proteinExistence type="predicted"/>
<keyword evidence="2 6" id="KW-0349">Heme</keyword>
<comment type="caution">
    <text evidence="11">The sequence shown here is derived from an EMBL/GenBank/DDBJ whole genome shotgun (WGS) entry which is preliminary data.</text>
</comment>
<evidence type="ECO:0000256" key="9">
    <source>
        <dbReference type="SAM" id="SignalP"/>
    </source>
</evidence>
<dbReference type="GO" id="GO:0016020">
    <property type="term" value="C:membrane"/>
    <property type="evidence" value="ECO:0007669"/>
    <property type="project" value="InterPro"/>
</dbReference>
<dbReference type="Pfam" id="PF13442">
    <property type="entry name" value="Cytochrome_CBB3"/>
    <property type="match status" value="1"/>
</dbReference>
<evidence type="ECO:0000259" key="10">
    <source>
        <dbReference type="PROSITE" id="PS51007"/>
    </source>
</evidence>
<evidence type="ECO:0000256" key="7">
    <source>
        <dbReference type="PIRSR" id="PIRSR000025-2"/>
    </source>
</evidence>
<feature type="signal peptide" evidence="9">
    <location>
        <begin position="1"/>
        <end position="17"/>
    </location>
</feature>
<keyword evidence="5 7" id="KW-0408">Iron</keyword>
<keyword evidence="12" id="KW-1185">Reference proteome</keyword>
<protein>
    <submittedName>
        <fullName evidence="11">Cytochrome c-551</fullName>
    </submittedName>
</protein>
<dbReference type="NCBIfam" id="NF045774">
    <property type="entry name" value="cytochro_C551"/>
    <property type="match status" value="1"/>
</dbReference>
<feature type="chain" id="PRO_5039546967" evidence="9">
    <location>
        <begin position="18"/>
        <end position="122"/>
    </location>
</feature>
<dbReference type="PIRSF" id="PIRSF000025">
    <property type="entry name" value="Cytc_Bsub_c550"/>
    <property type="match status" value="1"/>
</dbReference>
<dbReference type="InterPro" id="IPR054782">
    <property type="entry name" value="Cytochro_C551"/>
</dbReference>
<evidence type="ECO:0000256" key="6">
    <source>
        <dbReference type="PIRSR" id="PIRSR000025-1"/>
    </source>
</evidence>
<dbReference type="GO" id="GO:0020037">
    <property type="term" value="F:heme binding"/>
    <property type="evidence" value="ECO:0007669"/>
    <property type="project" value="InterPro"/>
</dbReference>
<dbReference type="RefSeq" id="WP_188391805.1">
    <property type="nucleotide sequence ID" value="NZ_BMEV01000023.1"/>
</dbReference>
<dbReference type="PANTHER" id="PTHR37823:SF4">
    <property type="entry name" value="MENAQUINOL-CYTOCHROME C REDUCTASE CYTOCHROME B_C SUBUNIT"/>
    <property type="match status" value="1"/>
</dbReference>
<sequence length="122" mass="12280">MKKWLLAVLFASVLTLAACGGGDDNADEPADTGDDAATEETTEGDGGTVDSAAGEEVYAQSCAACHGADLTGGAGPDLSNIGSKYSAEELADIVTNGIGSMPAQNVSGEDLDNLVNWLAEKK</sequence>
<keyword evidence="4" id="KW-0249">Electron transport</keyword>
<feature type="binding site" description="axial binding residue" evidence="7">
    <location>
        <position position="101"/>
    </location>
    <ligand>
        <name>heme c</name>
        <dbReference type="ChEBI" id="CHEBI:61717"/>
    </ligand>
    <ligandPart>
        <name>Fe</name>
        <dbReference type="ChEBI" id="CHEBI:18248"/>
    </ligandPart>
</feature>
<evidence type="ECO:0000313" key="12">
    <source>
        <dbReference type="Proteomes" id="UP000602050"/>
    </source>
</evidence>
<dbReference type="InterPro" id="IPR036909">
    <property type="entry name" value="Cyt_c-like_dom_sf"/>
</dbReference>
<feature type="binding site" description="covalent" evidence="6">
    <location>
        <position position="62"/>
    </location>
    <ligand>
        <name>heme c</name>
        <dbReference type="ChEBI" id="CHEBI:61717"/>
    </ligand>
</feature>
<evidence type="ECO:0000256" key="3">
    <source>
        <dbReference type="ARBA" id="ARBA00022723"/>
    </source>
</evidence>
<dbReference type="GO" id="GO:0005506">
    <property type="term" value="F:iron ion binding"/>
    <property type="evidence" value="ECO:0007669"/>
    <property type="project" value="InterPro"/>
</dbReference>
<dbReference type="Proteomes" id="UP000602050">
    <property type="component" value="Unassembled WGS sequence"/>
</dbReference>